<feature type="region of interest" description="Disordered" evidence="1">
    <location>
        <begin position="350"/>
        <end position="385"/>
    </location>
</feature>
<dbReference type="PANTHER" id="PTHR35040">
    <property type="match status" value="1"/>
</dbReference>
<evidence type="ECO:0000313" key="3">
    <source>
        <dbReference type="Proteomes" id="UP000236305"/>
    </source>
</evidence>
<feature type="compositionally biased region" description="Low complexity" evidence="1">
    <location>
        <begin position="13"/>
        <end position="48"/>
    </location>
</feature>
<evidence type="ECO:0000256" key="1">
    <source>
        <dbReference type="SAM" id="MobiDB-lite"/>
    </source>
</evidence>
<organism evidence="2 3">
    <name type="scientific">Verticillium dahliae</name>
    <name type="common">Verticillium wilt</name>
    <dbReference type="NCBI Taxonomy" id="27337"/>
    <lineage>
        <taxon>Eukaryota</taxon>
        <taxon>Fungi</taxon>
        <taxon>Dikarya</taxon>
        <taxon>Ascomycota</taxon>
        <taxon>Pezizomycotina</taxon>
        <taxon>Sordariomycetes</taxon>
        <taxon>Hypocreomycetidae</taxon>
        <taxon>Glomerellales</taxon>
        <taxon>Plectosphaerellaceae</taxon>
        <taxon>Verticillium</taxon>
    </lineage>
</organism>
<dbReference type="InterPro" id="IPR021986">
    <property type="entry name" value="Spherulin4"/>
</dbReference>
<dbReference type="OMA" id="MYPLETA"/>
<dbReference type="Proteomes" id="UP000236305">
    <property type="component" value="Unassembled WGS sequence"/>
</dbReference>
<comment type="caution">
    <text evidence="2">The sequence shown here is derived from an EMBL/GenBank/DDBJ whole genome shotgun (WGS) entry which is preliminary data.</text>
</comment>
<proteinExistence type="predicted"/>
<evidence type="ECO:0000313" key="2">
    <source>
        <dbReference type="EMBL" id="PNH27838.1"/>
    </source>
</evidence>
<dbReference type="EMBL" id="MPSH01000040">
    <property type="protein sequence ID" value="PNH27838.1"/>
    <property type="molecule type" value="Genomic_DNA"/>
</dbReference>
<dbReference type="PANTHER" id="PTHR35040:SF9">
    <property type="entry name" value="4-LIKE CELL SURFACE PROTEIN, PUTATIVE (AFU_ORTHOLOGUE AFUA_4G14080)-RELATED"/>
    <property type="match status" value="1"/>
</dbReference>
<name>A0AA44WAA0_VERDA</name>
<dbReference type="AlphaFoldDB" id="A0AA44WAA0"/>
<feature type="region of interest" description="Disordered" evidence="1">
    <location>
        <begin position="152"/>
        <end position="181"/>
    </location>
</feature>
<protein>
    <submittedName>
        <fullName evidence="2">Uncharacterized protein</fullName>
    </submittedName>
</protein>
<accession>A0AA44WAA0</accession>
<dbReference type="Pfam" id="PF12138">
    <property type="entry name" value="Spherulin4"/>
    <property type="match status" value="1"/>
</dbReference>
<gene>
    <name evidence="2" type="ORF">BJF96_g8806</name>
</gene>
<feature type="compositionally biased region" description="Basic and acidic residues" evidence="1">
    <location>
        <begin position="162"/>
        <end position="178"/>
    </location>
</feature>
<feature type="region of interest" description="Disordered" evidence="1">
    <location>
        <begin position="1"/>
        <end position="50"/>
    </location>
</feature>
<feature type="compositionally biased region" description="Polar residues" evidence="1">
    <location>
        <begin position="1"/>
        <end position="12"/>
    </location>
</feature>
<sequence length="385" mass="42797">MSAQTPNASSVSQKQQQQEPKQQQQEPKQQQQEPKQQQQQEQNQQNQPHQSMRPVVFIPLYIYPFQTAWEPLVRSAIAHPSLTFVTVVNPNNGPGPDPRPDANYVAALHQLGALPNVQLLGYVHVSYCTRNQSDVERDMDVYRAWNDDLVEGGAATDEQAEEETKGETREETKGETREASGSLRVDGIFFDETPWDPRHQGYMARLTRYARNAWAQPAPGGAPGRDAVLALNPGVVVEPRWYENVDYVVVFEQSAQHWHNYFVGKGLPQIPHALRPKSVAIVHTVNSSSSSSSPRAYGNIHNEADEASALTKHICYLGLGGAYLTDEVDGGYTRWPAMWAAQLEMLARANGGGSSSRKNSTKWSKGTAHRQYRPPSLPLSSSSSQ</sequence>
<reference evidence="2 3" key="1">
    <citation type="submission" date="2017-12" db="EMBL/GenBank/DDBJ databases">
        <title>Comparative genomics yields insights into virulence evolution of Verticillium dahliae.</title>
        <authorList>
            <person name="Fan R."/>
            <person name="Armitage A.D."/>
            <person name="Cascant-Lopez E."/>
            <person name="Sobczyk M."/>
            <person name="Cockerton H.M."/>
            <person name="Harrison R.J."/>
        </authorList>
    </citation>
    <scope>NUCLEOTIDE SEQUENCE [LARGE SCALE GENOMIC DNA]</scope>
    <source>
        <strain evidence="2 3">12008</strain>
    </source>
</reference>
<feature type="compositionally biased region" description="Polar residues" evidence="1">
    <location>
        <begin position="355"/>
        <end position="364"/>
    </location>
</feature>